<evidence type="ECO:0000259" key="13">
    <source>
        <dbReference type="Pfam" id="PF00905"/>
    </source>
</evidence>
<dbReference type="Gene3D" id="3.90.1310.10">
    <property type="entry name" value="Penicillin-binding protein 2a (Domain 2)"/>
    <property type="match status" value="2"/>
</dbReference>
<evidence type="ECO:0000256" key="1">
    <source>
        <dbReference type="ARBA" id="ARBA00004167"/>
    </source>
</evidence>
<dbReference type="RefSeq" id="WP_181601276.1">
    <property type="nucleotide sequence ID" value="NZ_CP059378.1"/>
</dbReference>
<feature type="region of interest" description="Disordered" evidence="11">
    <location>
        <begin position="957"/>
        <end position="977"/>
    </location>
</feature>
<protein>
    <submittedName>
        <fullName evidence="15">Penicillin-binding protein</fullName>
    </submittedName>
</protein>
<feature type="domain" description="Penicillin-binding protein dimerisation" evidence="14">
    <location>
        <begin position="54"/>
        <end position="351"/>
    </location>
</feature>
<evidence type="ECO:0000256" key="6">
    <source>
        <dbReference type="ARBA" id="ARBA00022960"/>
    </source>
</evidence>
<dbReference type="PANTHER" id="PTHR30627:SF2">
    <property type="entry name" value="PEPTIDOGLYCAN D,D-TRANSPEPTIDASE MRDA"/>
    <property type="match status" value="1"/>
</dbReference>
<dbReference type="Gene3D" id="3.40.710.10">
    <property type="entry name" value="DD-peptidase/beta-lactamase superfamily"/>
    <property type="match status" value="2"/>
</dbReference>
<evidence type="ECO:0000256" key="2">
    <source>
        <dbReference type="ARBA" id="ARBA00004236"/>
    </source>
</evidence>
<name>A0A7D6VZ67_9CLOT</name>
<feature type="domain" description="Penicillin-binding protein transpeptidase" evidence="13">
    <location>
        <begin position="767"/>
        <end position="929"/>
    </location>
</feature>
<dbReference type="GO" id="GO:0009252">
    <property type="term" value="P:peptidoglycan biosynthetic process"/>
    <property type="evidence" value="ECO:0007669"/>
    <property type="project" value="UniProtKB-KW"/>
</dbReference>
<keyword evidence="7" id="KW-0573">Peptidoglycan synthesis</keyword>
<sequence length="977" mass="109048">MNKKKKKFNRYTALIMIMFFIFSAILGRLIYLQIVKYDDYKDLANTKSRRFIAENAPRGIIYDEKGNVLATNVQSYTVTFTSTDESNAAFYDTMSKTFKLLDENGQKIQDEMQLMLNENKEFYFDFKTSDQTSLRALNIRFKKDKGIDSELRKQLFPGKEGDLTSGEQNQLDDAIFNYSPQDTFYYMVKSYAIYDILKPTKEESKEYSKMSGKEILDILLKKYSLEEIRKYIVIKDAIKMQSFKGYKPIVIANIDRNTSFIFYQRRNDMPGIDVSMEPVRSYPYDSLASSVLGYIGSIDGSQQTKYDEKGYDANTDKIGKAGIESAFESILKGTKGGTTVKVNSSGRKTEELFKLESSPGNNLHLTIDKNIQYSAEKMLEHQLKYYQNVGIVSDGSIVRNATRGSVVAIEVKTGRVLALANYPSYNPNDFSIPGKLTPELSKMYFSPDLEAFGNEYIRKNNLNKTIDDLFPKDSNGYRQDQYDLYPKPFYNYATMGLTPPGSTFKPLTAVAALEEGVFGINENILGKPVFDTRKEYLGESSPKDGNWNGYVNVSKALEVSSNTFFYEAGIRLYEHSGGTSNKTNQANKANTSALDSLAKWAWRFGLGVDPTGNQKASTGIEIAENFGQVYNFISFKNRSINSFMFNIVEFAENGTLKDYKNTMYPMDLAKNDSDDDKLKEAKENVKNIIKENLQKVGTDAELSQNDSKIDLMAKLKPAIQEIYDNSPKYQEKVKNANVTPKTAITSAANEIAHYVVYSAAFEIKAIAQISYASIGQSMNAFTPVQLASYISTVTNGGTRYKVHLVDKITDSQGNVVEEFKPEVLDQVNISESTLQAVKTGMKMANGSTVGGGGAGTAASTFQKLNPYLSSGGKTGTATFSDKQDEIARAPYGVYVGVAPIEDPQIAVAVILYDAAHGSYAAPVARAIFETYFRDDLKAKGYTADYQEDVGGKYDYTLNPPLQDNNTVNTNNTNTQGN</sequence>
<keyword evidence="8 12" id="KW-1133">Transmembrane helix</keyword>
<evidence type="ECO:0000313" key="15">
    <source>
        <dbReference type="EMBL" id="QLY79045.1"/>
    </source>
</evidence>
<accession>A0A7D6VZ67</accession>
<dbReference type="InterPro" id="IPR001460">
    <property type="entry name" value="PCN-bd_Tpept"/>
</dbReference>
<dbReference type="InterPro" id="IPR012338">
    <property type="entry name" value="Beta-lactam/transpept-like"/>
</dbReference>
<dbReference type="Pfam" id="PF00905">
    <property type="entry name" value="Transpeptidase"/>
    <property type="match status" value="2"/>
</dbReference>
<reference evidence="15 16" key="1">
    <citation type="submission" date="2020-07" db="EMBL/GenBank/DDBJ databases">
        <title>Electron transfer.</title>
        <authorList>
            <person name="Huang L."/>
            <person name="Liu X."/>
            <person name="Zhou S."/>
        </authorList>
    </citation>
    <scope>NUCLEOTIDE SEQUENCE [LARGE SCALE GENOMIC DNA]</scope>
    <source>
        <strain evidence="15 16">Lx1</strain>
    </source>
</reference>
<keyword evidence="4" id="KW-1003">Cell membrane</keyword>
<evidence type="ECO:0000256" key="3">
    <source>
        <dbReference type="ARBA" id="ARBA00007171"/>
    </source>
</evidence>
<dbReference type="InterPro" id="IPR050515">
    <property type="entry name" value="Beta-lactam/transpept"/>
</dbReference>
<dbReference type="InterPro" id="IPR036138">
    <property type="entry name" value="PBP_dimer_sf"/>
</dbReference>
<comment type="subcellular location">
    <subcellularLocation>
        <location evidence="2">Cell membrane</location>
    </subcellularLocation>
    <subcellularLocation>
        <location evidence="1">Membrane</location>
        <topology evidence="1">Single-pass membrane protein</topology>
    </subcellularLocation>
</comment>
<evidence type="ECO:0000256" key="9">
    <source>
        <dbReference type="ARBA" id="ARBA00023136"/>
    </source>
</evidence>
<feature type="transmembrane region" description="Helical" evidence="12">
    <location>
        <begin position="12"/>
        <end position="31"/>
    </location>
</feature>
<dbReference type="SUPFAM" id="SSF56601">
    <property type="entry name" value="beta-lactamase/transpeptidase-like"/>
    <property type="match status" value="1"/>
</dbReference>
<evidence type="ECO:0000256" key="10">
    <source>
        <dbReference type="ARBA" id="ARBA00023316"/>
    </source>
</evidence>
<dbReference type="GO" id="GO:0008360">
    <property type="term" value="P:regulation of cell shape"/>
    <property type="evidence" value="ECO:0007669"/>
    <property type="project" value="UniProtKB-KW"/>
</dbReference>
<keyword evidence="6" id="KW-0133">Cell shape</keyword>
<dbReference type="AlphaFoldDB" id="A0A7D6VZ67"/>
<evidence type="ECO:0000256" key="5">
    <source>
        <dbReference type="ARBA" id="ARBA00022692"/>
    </source>
</evidence>
<evidence type="ECO:0000256" key="7">
    <source>
        <dbReference type="ARBA" id="ARBA00022984"/>
    </source>
</evidence>
<evidence type="ECO:0000313" key="16">
    <source>
        <dbReference type="Proteomes" id="UP000512286"/>
    </source>
</evidence>
<comment type="similarity">
    <text evidence="3">Belongs to the transpeptidase family.</text>
</comment>
<evidence type="ECO:0000256" key="8">
    <source>
        <dbReference type="ARBA" id="ARBA00022989"/>
    </source>
</evidence>
<organism evidence="15 16">
    <name type="scientific">Clostridium intestinale</name>
    <dbReference type="NCBI Taxonomy" id="36845"/>
    <lineage>
        <taxon>Bacteria</taxon>
        <taxon>Bacillati</taxon>
        <taxon>Bacillota</taxon>
        <taxon>Clostridia</taxon>
        <taxon>Eubacteriales</taxon>
        <taxon>Clostridiaceae</taxon>
        <taxon>Clostridium</taxon>
    </lineage>
</organism>
<feature type="compositionally biased region" description="Low complexity" evidence="11">
    <location>
        <begin position="964"/>
        <end position="977"/>
    </location>
</feature>
<keyword evidence="9 12" id="KW-0472">Membrane</keyword>
<feature type="domain" description="Penicillin-binding protein transpeptidase" evidence="13">
    <location>
        <begin position="404"/>
        <end position="631"/>
    </location>
</feature>
<dbReference type="InterPro" id="IPR005311">
    <property type="entry name" value="PBP_dimer"/>
</dbReference>
<dbReference type="PANTHER" id="PTHR30627">
    <property type="entry name" value="PEPTIDOGLYCAN D,D-TRANSPEPTIDASE"/>
    <property type="match status" value="1"/>
</dbReference>
<dbReference type="Proteomes" id="UP000512286">
    <property type="component" value="Chromosome"/>
</dbReference>
<evidence type="ECO:0000256" key="4">
    <source>
        <dbReference type="ARBA" id="ARBA00022475"/>
    </source>
</evidence>
<dbReference type="SUPFAM" id="SSF56519">
    <property type="entry name" value="Penicillin binding protein dimerisation domain"/>
    <property type="match status" value="1"/>
</dbReference>
<dbReference type="GO" id="GO:0005886">
    <property type="term" value="C:plasma membrane"/>
    <property type="evidence" value="ECO:0007669"/>
    <property type="project" value="UniProtKB-SubCell"/>
</dbReference>
<evidence type="ECO:0000256" key="12">
    <source>
        <dbReference type="SAM" id="Phobius"/>
    </source>
</evidence>
<dbReference type="EMBL" id="CP059378">
    <property type="protein sequence ID" value="QLY79045.1"/>
    <property type="molecule type" value="Genomic_DNA"/>
</dbReference>
<evidence type="ECO:0000259" key="14">
    <source>
        <dbReference type="Pfam" id="PF03717"/>
    </source>
</evidence>
<dbReference type="GO" id="GO:0071555">
    <property type="term" value="P:cell wall organization"/>
    <property type="evidence" value="ECO:0007669"/>
    <property type="project" value="UniProtKB-KW"/>
</dbReference>
<evidence type="ECO:0000256" key="11">
    <source>
        <dbReference type="SAM" id="MobiDB-lite"/>
    </source>
</evidence>
<keyword evidence="5 12" id="KW-0812">Transmembrane</keyword>
<gene>
    <name evidence="15" type="ORF">HZF06_18455</name>
</gene>
<dbReference type="GO" id="GO:0071972">
    <property type="term" value="F:peptidoglycan L,D-transpeptidase activity"/>
    <property type="evidence" value="ECO:0007669"/>
    <property type="project" value="TreeGrafter"/>
</dbReference>
<dbReference type="Pfam" id="PF03717">
    <property type="entry name" value="PBP_dimer"/>
    <property type="match status" value="1"/>
</dbReference>
<dbReference type="GO" id="GO:0008658">
    <property type="term" value="F:penicillin binding"/>
    <property type="evidence" value="ECO:0007669"/>
    <property type="project" value="InterPro"/>
</dbReference>
<keyword evidence="10" id="KW-0961">Cell wall biogenesis/degradation</keyword>
<dbReference type="KEGG" id="cint:HZF06_18455"/>
<proteinExistence type="inferred from homology"/>